<evidence type="ECO:0000256" key="5">
    <source>
        <dbReference type="ARBA" id="ARBA00022741"/>
    </source>
</evidence>
<dbReference type="Proteomes" id="UP001165289">
    <property type="component" value="Unassembled WGS sequence"/>
</dbReference>
<evidence type="ECO:0000256" key="10">
    <source>
        <dbReference type="RuleBase" id="RU366047"/>
    </source>
</evidence>
<keyword evidence="9 10" id="KW-0206">Cytoskeleton</keyword>
<reference evidence="12 13" key="1">
    <citation type="journal article" date="2023" name="BMC Biol.">
        <title>The compact genome of the sponge Oopsacas minuta (Hexactinellida) is lacking key metazoan core genes.</title>
        <authorList>
            <person name="Santini S."/>
            <person name="Schenkelaars Q."/>
            <person name="Jourda C."/>
            <person name="Duchesne M."/>
            <person name="Belahbib H."/>
            <person name="Rocher C."/>
            <person name="Selva M."/>
            <person name="Riesgo A."/>
            <person name="Vervoort M."/>
            <person name="Leys S.P."/>
            <person name="Kodjabachian L."/>
            <person name="Le Bivic A."/>
            <person name="Borchiellini C."/>
            <person name="Claverie J.M."/>
            <person name="Renard E."/>
        </authorList>
    </citation>
    <scope>NUCLEOTIDE SEQUENCE [LARGE SCALE GENOMIC DNA]</scope>
    <source>
        <strain evidence="12">SPO-2</strain>
    </source>
</reference>
<comment type="subunit">
    <text evidence="10">Homodimer. The cytoplasmic dynein 1 complex consists of two catalytic heavy chains (HCs) and a number of non-catalytic subunits presented by intermediate chains (ICs).</text>
</comment>
<comment type="subcellular location">
    <subcellularLocation>
        <location evidence="1 10">Cytoplasm</location>
        <location evidence="1 10">Cytoskeleton</location>
    </subcellularLocation>
</comment>
<comment type="caution">
    <text evidence="12">The sequence shown here is derived from an EMBL/GenBank/DDBJ whole genome shotgun (WGS) entry which is preliminary data.</text>
</comment>
<dbReference type="GO" id="GO:0007018">
    <property type="term" value="P:microtubule-based movement"/>
    <property type="evidence" value="ECO:0007669"/>
    <property type="project" value="InterPro"/>
</dbReference>
<dbReference type="GO" id="GO:0005868">
    <property type="term" value="C:cytoplasmic dynein complex"/>
    <property type="evidence" value="ECO:0007669"/>
    <property type="project" value="UniProtKB-UniRule"/>
</dbReference>
<dbReference type="GO" id="GO:0005813">
    <property type="term" value="C:centrosome"/>
    <property type="evidence" value="ECO:0007669"/>
    <property type="project" value="TreeGrafter"/>
</dbReference>
<keyword evidence="2 10" id="KW-0813">Transport</keyword>
<dbReference type="InterPro" id="IPR008467">
    <property type="entry name" value="Dynein1_light_intermed_chain"/>
</dbReference>
<dbReference type="PANTHER" id="PTHR12688">
    <property type="entry name" value="DYNEIN LIGHT INTERMEDIATE CHAIN"/>
    <property type="match status" value="1"/>
</dbReference>
<keyword evidence="4 10" id="KW-0493">Microtubule</keyword>
<dbReference type="GO" id="GO:0045504">
    <property type="term" value="F:dynein heavy chain binding"/>
    <property type="evidence" value="ECO:0007669"/>
    <property type="project" value="TreeGrafter"/>
</dbReference>
<keyword evidence="8 10" id="KW-0505">Motor protein</keyword>
<evidence type="ECO:0000256" key="11">
    <source>
        <dbReference type="SAM" id="MobiDB-lite"/>
    </source>
</evidence>
<organism evidence="12 13">
    <name type="scientific">Oopsacas minuta</name>
    <dbReference type="NCBI Taxonomy" id="111878"/>
    <lineage>
        <taxon>Eukaryota</taxon>
        <taxon>Metazoa</taxon>
        <taxon>Porifera</taxon>
        <taxon>Hexactinellida</taxon>
        <taxon>Hexasterophora</taxon>
        <taxon>Lyssacinosida</taxon>
        <taxon>Leucopsacidae</taxon>
        <taxon>Oopsacas</taxon>
    </lineage>
</organism>
<feature type="compositionally biased region" description="Polar residues" evidence="11">
    <location>
        <begin position="133"/>
        <end position="155"/>
    </location>
</feature>
<proteinExistence type="inferred from homology"/>
<evidence type="ECO:0000256" key="1">
    <source>
        <dbReference type="ARBA" id="ARBA00004245"/>
    </source>
</evidence>
<dbReference type="GO" id="GO:0005874">
    <property type="term" value="C:microtubule"/>
    <property type="evidence" value="ECO:0007669"/>
    <property type="project" value="UniProtKB-KW"/>
</dbReference>
<sequence>MYNVIVLTFRPAGWDNENKIAFLDDHLRTIQVDKSYNAVIMRPAFMKPKVEELIDCDEDQLFLIDVEVGIEKTEKTPHRPPGAPSTHNQPNLSKGPASSRTPSKGPPDTNSNREPGDTMISQFFNALLHKKGTSPNNVSQNSSTTSAPNVSQTQS</sequence>
<keyword evidence="3 10" id="KW-0963">Cytoplasm</keyword>
<protein>
    <recommendedName>
        <fullName evidence="10">Dynein light intermediate chain</fullName>
    </recommendedName>
</protein>
<evidence type="ECO:0000256" key="8">
    <source>
        <dbReference type="ARBA" id="ARBA00023175"/>
    </source>
</evidence>
<keyword evidence="7 10" id="KW-0243">Dynein</keyword>
<keyword evidence="6 10" id="KW-0067">ATP-binding</keyword>
<comment type="function">
    <text evidence="10">Acts as one of several non-catalytic accessory components of the cytoplasmic dynein 1 complex that are thought to be involved in linking dynein to cargos and to adapter proteins that regulate dynein function. Cytoplasmic dynein 1 acts as a motor for the intracellular retrograde motility of vesicles and organelles along microtubules. May play a role in binding dynein to membranous organelles or chromosomes.</text>
</comment>
<evidence type="ECO:0000256" key="6">
    <source>
        <dbReference type="ARBA" id="ARBA00022840"/>
    </source>
</evidence>
<dbReference type="InterPro" id="IPR022780">
    <property type="entry name" value="Dynein_light_int_chain"/>
</dbReference>
<feature type="compositionally biased region" description="Polar residues" evidence="11">
    <location>
        <begin position="85"/>
        <end position="124"/>
    </location>
</feature>
<evidence type="ECO:0000256" key="3">
    <source>
        <dbReference type="ARBA" id="ARBA00022490"/>
    </source>
</evidence>
<dbReference type="GO" id="GO:0000226">
    <property type="term" value="P:microtubule cytoskeleton organization"/>
    <property type="evidence" value="ECO:0007669"/>
    <property type="project" value="TreeGrafter"/>
</dbReference>
<keyword evidence="13" id="KW-1185">Reference proteome</keyword>
<name>A0AAV7JYU0_9METZ</name>
<keyword evidence="5 10" id="KW-0547">Nucleotide-binding</keyword>
<accession>A0AAV7JYU0</accession>
<comment type="similarity">
    <text evidence="10">Belongs to the dynein light intermediate chain family.</text>
</comment>
<feature type="region of interest" description="Disordered" evidence="11">
    <location>
        <begin position="72"/>
        <end position="155"/>
    </location>
</feature>
<gene>
    <name evidence="12" type="ORF">LOD99_3353</name>
</gene>
<dbReference type="GO" id="GO:0005524">
    <property type="term" value="F:ATP binding"/>
    <property type="evidence" value="ECO:0007669"/>
    <property type="project" value="UniProtKB-KW"/>
</dbReference>
<dbReference type="PANTHER" id="PTHR12688:SF0">
    <property type="entry name" value="DYNEIN LIGHT INTERMEDIATE CHAIN"/>
    <property type="match status" value="1"/>
</dbReference>
<evidence type="ECO:0000256" key="9">
    <source>
        <dbReference type="ARBA" id="ARBA00023212"/>
    </source>
</evidence>
<evidence type="ECO:0000256" key="4">
    <source>
        <dbReference type="ARBA" id="ARBA00022701"/>
    </source>
</evidence>
<evidence type="ECO:0000256" key="7">
    <source>
        <dbReference type="ARBA" id="ARBA00023017"/>
    </source>
</evidence>
<dbReference type="EMBL" id="JAKMXF010000255">
    <property type="protein sequence ID" value="KAI6653851.1"/>
    <property type="molecule type" value="Genomic_DNA"/>
</dbReference>
<evidence type="ECO:0000256" key="2">
    <source>
        <dbReference type="ARBA" id="ARBA00022448"/>
    </source>
</evidence>
<dbReference type="AlphaFoldDB" id="A0AAV7JYU0"/>
<dbReference type="Pfam" id="PF05783">
    <property type="entry name" value="DLIC"/>
    <property type="match status" value="1"/>
</dbReference>
<evidence type="ECO:0000313" key="12">
    <source>
        <dbReference type="EMBL" id="KAI6653851.1"/>
    </source>
</evidence>
<evidence type="ECO:0000313" key="13">
    <source>
        <dbReference type="Proteomes" id="UP001165289"/>
    </source>
</evidence>